<feature type="transmembrane region" description="Helical" evidence="1">
    <location>
        <begin position="99"/>
        <end position="122"/>
    </location>
</feature>
<feature type="transmembrane region" description="Helical" evidence="1">
    <location>
        <begin position="341"/>
        <end position="365"/>
    </location>
</feature>
<keyword evidence="1" id="KW-0472">Membrane</keyword>
<dbReference type="Proteomes" id="UP001451571">
    <property type="component" value="Chromosome"/>
</dbReference>
<reference evidence="2 3" key="1">
    <citation type="submission" date="2024-02" db="EMBL/GenBank/DDBJ databases">
        <title>Bacterial strain from lacustrine sediment.</title>
        <authorList>
            <person name="Petit C."/>
            <person name="Fadhlaoui K."/>
        </authorList>
    </citation>
    <scope>NUCLEOTIDE SEQUENCE [LARGE SCALE GENOMIC DNA]</scope>
    <source>
        <strain evidence="2 3">IPX-CK</strain>
    </source>
</reference>
<dbReference type="NCBIfam" id="NF038403">
    <property type="entry name" value="perm_prefix_1"/>
    <property type="match status" value="1"/>
</dbReference>
<feature type="transmembrane region" description="Helical" evidence="1">
    <location>
        <begin position="290"/>
        <end position="310"/>
    </location>
</feature>
<dbReference type="Pfam" id="PF22564">
    <property type="entry name" value="HAAS"/>
    <property type="match status" value="1"/>
</dbReference>
<dbReference type="RefSeq" id="WP_342756343.1">
    <property type="nucleotide sequence ID" value="NZ_CP146256.1"/>
</dbReference>
<feature type="transmembrane region" description="Helical" evidence="1">
    <location>
        <begin position="257"/>
        <end position="278"/>
    </location>
</feature>
<feature type="transmembrane region" description="Helical" evidence="1">
    <location>
        <begin position="213"/>
        <end position="237"/>
    </location>
</feature>
<gene>
    <name evidence="2" type="ORF">V6984_14580</name>
</gene>
<proteinExistence type="predicted"/>
<feature type="transmembrane region" description="Helical" evidence="1">
    <location>
        <begin position="156"/>
        <end position="178"/>
    </location>
</feature>
<keyword evidence="1" id="KW-0812">Transmembrane</keyword>
<dbReference type="EMBL" id="CP146256">
    <property type="protein sequence ID" value="XAH72730.1"/>
    <property type="molecule type" value="Genomic_DNA"/>
</dbReference>
<accession>A0ABZ3ESD9</accession>
<evidence type="ECO:0000313" key="2">
    <source>
        <dbReference type="EMBL" id="XAH72730.1"/>
    </source>
</evidence>
<keyword evidence="1" id="KW-1133">Transmembrane helix</keyword>
<organism evidence="2 3">
    <name type="scientific">Kineothrix sedimenti</name>
    <dbReference type="NCBI Taxonomy" id="3123317"/>
    <lineage>
        <taxon>Bacteria</taxon>
        <taxon>Bacillati</taxon>
        <taxon>Bacillota</taxon>
        <taxon>Clostridia</taxon>
        <taxon>Lachnospirales</taxon>
        <taxon>Lachnospiraceae</taxon>
        <taxon>Kineothrix</taxon>
    </lineage>
</organism>
<sequence>MGKDDSNMVKEKVSNELIERYLYDVVRRLPEKQRDDIEQELRSLIEDMIEEREGSGELSREECERAVLTGLGDPAKMARSYRGDKEGLISGEYYDRYCYILKIVLICAGAAILFSDIISAMVHVVSDETLDIISGMGYALNEGLLSSSTWWKVFDIGITLPSALLQIFGVITLIFALMQRYHVKLDLSGEAWSVEKLPQIPYKKAMISRGESAVGIVFGVLAIILFAYSPQLMGAWVRQGEEMVSIPLFNLSIWGKVLPFFIISVMAGIISDFVKLVAGRYNYRVMVTTIVMDIIGFIMTFIFMKVLPIWNVDFMQALQRETGIVFSSEGDLLIYFNTDSLINGIVIVILFFFLLDIATTVYHTVRYGNKN</sequence>
<evidence type="ECO:0000256" key="1">
    <source>
        <dbReference type="SAM" id="Phobius"/>
    </source>
</evidence>
<evidence type="ECO:0000313" key="3">
    <source>
        <dbReference type="Proteomes" id="UP001451571"/>
    </source>
</evidence>
<keyword evidence="3" id="KW-1185">Reference proteome</keyword>
<protein>
    <submittedName>
        <fullName evidence="2">Permease prefix domain 1-containing protein</fullName>
    </submittedName>
</protein>
<name>A0ABZ3ESD9_9FIRM</name>
<dbReference type="InterPro" id="IPR047928">
    <property type="entry name" value="Perm_prefix_1"/>
</dbReference>